<dbReference type="CDD" id="cd23439">
    <property type="entry name" value="beta-trefoil_Ricin_GALNT10-like"/>
    <property type="match status" value="1"/>
</dbReference>
<evidence type="ECO:0000256" key="7">
    <source>
        <dbReference type="ARBA" id="ARBA00022679"/>
    </source>
</evidence>
<evidence type="ECO:0000256" key="20">
    <source>
        <dbReference type="RuleBase" id="RU361242"/>
    </source>
</evidence>
<keyword evidence="7 20" id="KW-0808">Transferase</keyword>
<dbReference type="GO" id="GO:0006493">
    <property type="term" value="P:protein O-linked glycosylation"/>
    <property type="evidence" value="ECO:0007669"/>
    <property type="project" value="TreeGrafter"/>
</dbReference>
<dbReference type="Gene3D" id="3.90.550.10">
    <property type="entry name" value="Spore Coat Polysaccharide Biosynthesis Protein SpsA, Chain A"/>
    <property type="match status" value="1"/>
</dbReference>
<dbReference type="SMART" id="SM00458">
    <property type="entry name" value="RICIN"/>
    <property type="match status" value="1"/>
</dbReference>
<keyword evidence="13 20" id="KW-0333">Golgi apparatus</keyword>
<evidence type="ECO:0000256" key="9">
    <source>
        <dbReference type="ARBA" id="ARBA00022723"/>
    </source>
</evidence>
<evidence type="ECO:0000256" key="1">
    <source>
        <dbReference type="ARBA" id="ARBA00001936"/>
    </source>
</evidence>
<feature type="transmembrane region" description="Helical" evidence="20">
    <location>
        <begin position="40"/>
        <end position="64"/>
    </location>
</feature>
<evidence type="ECO:0000256" key="18">
    <source>
        <dbReference type="ARBA" id="ARBA00050905"/>
    </source>
</evidence>
<comment type="catalytic activity">
    <reaction evidence="19">
        <text>L-seryl-[protein] + UDP-N-acetyl-alpha-D-galactosamine = a 3-O-[N-acetyl-alpha-D-galactosaminyl]-L-seryl-[protein] + UDP + H(+)</text>
        <dbReference type="Rhea" id="RHEA:23956"/>
        <dbReference type="Rhea" id="RHEA-COMP:9863"/>
        <dbReference type="Rhea" id="RHEA-COMP:12788"/>
        <dbReference type="ChEBI" id="CHEBI:15378"/>
        <dbReference type="ChEBI" id="CHEBI:29999"/>
        <dbReference type="ChEBI" id="CHEBI:53604"/>
        <dbReference type="ChEBI" id="CHEBI:58223"/>
        <dbReference type="ChEBI" id="CHEBI:67138"/>
        <dbReference type="EC" id="2.4.1.41"/>
    </reaction>
</comment>
<keyword evidence="17 20" id="KW-0464">Manganese</keyword>
<dbReference type="Pfam" id="PF00652">
    <property type="entry name" value="Ricin_B_lectin"/>
    <property type="match status" value="1"/>
</dbReference>
<dbReference type="PANTHER" id="PTHR11675:SF134">
    <property type="entry name" value="N-ACETYLGALACTOSAMINYLTRANSFERASE 4-RELATED"/>
    <property type="match status" value="1"/>
</dbReference>
<evidence type="ECO:0000313" key="23">
    <source>
        <dbReference type="Proteomes" id="UP001497497"/>
    </source>
</evidence>
<dbReference type="InterPro" id="IPR045885">
    <property type="entry name" value="GalNAc-T"/>
</dbReference>
<keyword evidence="6 20" id="KW-0328">Glycosyltransferase</keyword>
<evidence type="ECO:0000259" key="21">
    <source>
        <dbReference type="SMART" id="SM00458"/>
    </source>
</evidence>
<protein>
    <recommendedName>
        <fullName evidence="5 20">Polypeptide N-acetylgalactosaminyltransferase</fullName>
        <ecNumber evidence="20">2.4.1.-</ecNumber>
    </recommendedName>
    <alternativeName>
        <fullName evidence="20">Protein-UDP acetylgalactosaminyltransferase</fullName>
    </alternativeName>
</protein>
<organism evidence="22 23">
    <name type="scientific">Lymnaea stagnalis</name>
    <name type="common">Great pond snail</name>
    <name type="synonym">Helix stagnalis</name>
    <dbReference type="NCBI Taxonomy" id="6523"/>
    <lineage>
        <taxon>Eukaryota</taxon>
        <taxon>Metazoa</taxon>
        <taxon>Spiralia</taxon>
        <taxon>Lophotrochozoa</taxon>
        <taxon>Mollusca</taxon>
        <taxon>Gastropoda</taxon>
        <taxon>Heterobranchia</taxon>
        <taxon>Euthyneura</taxon>
        <taxon>Panpulmonata</taxon>
        <taxon>Hygrophila</taxon>
        <taxon>Lymnaeoidea</taxon>
        <taxon>Lymnaeidae</taxon>
        <taxon>Lymnaea</taxon>
    </lineage>
</organism>
<dbReference type="Proteomes" id="UP001497497">
    <property type="component" value="Unassembled WGS sequence"/>
</dbReference>
<dbReference type="InterPro" id="IPR029044">
    <property type="entry name" value="Nucleotide-diphossugar_trans"/>
</dbReference>
<dbReference type="SUPFAM" id="SSF50370">
    <property type="entry name" value="Ricin B-like lectins"/>
    <property type="match status" value="1"/>
</dbReference>
<keyword evidence="16" id="KW-0325">Glycoprotein</keyword>
<sequence length="638" mass="73585">MYTDSLLRLLNVAFYIYSRTFSNVLFGVEVSIMRRNTVTLIKYAICSTALIASGLFLLHSIHWMKIHPKSLSQDEVKLEPGQPNPNLIKVFEEILDKTRPVVEKKDWHDYKAIEAEQAQQGPGEQGKAFVLSGDEIDKKNELYRNNGFNALASDKISLQRAIKDIRHPDCLQKKYQKFLPTASFIIPFHNEHLSTLLRSVYSILNRAPKELVTEVILTDDHSTKDECKQPLDDYVKEHFTNVKVVRAEKREGLIRTRLLGAKHATGEVLIFLDSHIECNINFLPPLLEPIAANYRTVVCPFIDVIDYENFEYRAQDEGARGAFDWELYYKRLPLLEESKKNPAEPFANPVMAGGLFAISKDWFWELGGYDPGLDIWGGEQYELSFKIWQCGGTMVDAPCSRIGHIYRKFAPFPNPGVGDFVGRNYKRVAEVWMDEYAEYVYNHRAYYRNIDPGDLTEQKAIRQKLNCKPFSWYMAEVAFDLPKFYPPVEPPPLAEGEIRNTGTNLCIDTKYKGGNERFKLETCSKEEGGRGEQQFEFSWHKDIRPKNRKICFDVSQSNPKSPVILFDCHGMQGNQRFKYRVEAQQIFHPISGLCLDCDPETKEIYMNPCDPKSKTQQWQFEKPDLEALKKDYASPADR</sequence>
<dbReference type="InterPro" id="IPR000772">
    <property type="entry name" value="Ricin_B_lectin"/>
</dbReference>
<dbReference type="CDD" id="cd02510">
    <property type="entry name" value="pp-GalNAc-T"/>
    <property type="match status" value="1"/>
</dbReference>
<gene>
    <name evidence="22" type="ORF">GSLYS_00013503001</name>
</gene>
<keyword evidence="11" id="KW-0735">Signal-anchor</keyword>
<evidence type="ECO:0000256" key="14">
    <source>
        <dbReference type="ARBA" id="ARBA00023136"/>
    </source>
</evidence>
<keyword evidence="9" id="KW-0479">Metal-binding</keyword>
<proteinExistence type="inferred from homology"/>
<feature type="domain" description="Ricin B lectin" evidence="21">
    <location>
        <begin position="495"/>
        <end position="621"/>
    </location>
</feature>
<evidence type="ECO:0000256" key="13">
    <source>
        <dbReference type="ARBA" id="ARBA00023034"/>
    </source>
</evidence>
<dbReference type="GO" id="GO:0000139">
    <property type="term" value="C:Golgi membrane"/>
    <property type="evidence" value="ECO:0007669"/>
    <property type="project" value="UniProtKB-SubCell"/>
</dbReference>
<dbReference type="FunFam" id="2.80.10.50:FF:000011">
    <property type="entry name" value="Polypeptide N-acetylgalactosaminyltransferase"/>
    <property type="match status" value="1"/>
</dbReference>
<evidence type="ECO:0000256" key="6">
    <source>
        <dbReference type="ARBA" id="ARBA00022676"/>
    </source>
</evidence>
<evidence type="ECO:0000256" key="16">
    <source>
        <dbReference type="ARBA" id="ARBA00023180"/>
    </source>
</evidence>
<dbReference type="GO" id="GO:0004653">
    <property type="term" value="F:polypeptide N-acetylgalactosaminyltransferase activity"/>
    <property type="evidence" value="ECO:0007669"/>
    <property type="project" value="UniProtKB-EC"/>
</dbReference>
<dbReference type="PANTHER" id="PTHR11675">
    <property type="entry name" value="N-ACETYLGALACTOSAMINYLTRANSFERASE"/>
    <property type="match status" value="1"/>
</dbReference>
<evidence type="ECO:0000256" key="17">
    <source>
        <dbReference type="ARBA" id="ARBA00023211"/>
    </source>
</evidence>
<accession>A0AAV2I1R0</accession>
<feature type="transmembrane region" description="Helical" evidence="20">
    <location>
        <begin position="6"/>
        <end position="28"/>
    </location>
</feature>
<comment type="similarity">
    <text evidence="4 20">Belongs to the glycosyltransferase 2 family. GalNAc-T subfamily.</text>
</comment>
<keyword evidence="12 20" id="KW-1133">Transmembrane helix</keyword>
<evidence type="ECO:0000256" key="10">
    <source>
        <dbReference type="ARBA" id="ARBA00022734"/>
    </source>
</evidence>
<dbReference type="SUPFAM" id="SSF53448">
    <property type="entry name" value="Nucleotide-diphospho-sugar transferases"/>
    <property type="match status" value="1"/>
</dbReference>
<dbReference type="EC" id="2.4.1.-" evidence="20"/>
<dbReference type="GO" id="GO:0046872">
    <property type="term" value="F:metal ion binding"/>
    <property type="evidence" value="ECO:0007669"/>
    <property type="project" value="UniProtKB-KW"/>
</dbReference>
<dbReference type="EMBL" id="CAXITT010000354">
    <property type="protein sequence ID" value="CAL1539770.1"/>
    <property type="molecule type" value="Genomic_DNA"/>
</dbReference>
<evidence type="ECO:0000256" key="12">
    <source>
        <dbReference type="ARBA" id="ARBA00022989"/>
    </source>
</evidence>
<keyword evidence="14 20" id="KW-0472">Membrane</keyword>
<name>A0AAV2I1R0_LYMST</name>
<evidence type="ECO:0000256" key="2">
    <source>
        <dbReference type="ARBA" id="ARBA00004323"/>
    </source>
</evidence>
<evidence type="ECO:0000256" key="4">
    <source>
        <dbReference type="ARBA" id="ARBA00005680"/>
    </source>
</evidence>
<dbReference type="Pfam" id="PF00535">
    <property type="entry name" value="Glycos_transf_2"/>
    <property type="match status" value="1"/>
</dbReference>
<reference evidence="22 23" key="1">
    <citation type="submission" date="2024-04" db="EMBL/GenBank/DDBJ databases">
        <authorList>
            <consortium name="Genoscope - CEA"/>
            <person name="William W."/>
        </authorList>
    </citation>
    <scope>NUCLEOTIDE SEQUENCE [LARGE SCALE GENOMIC DNA]</scope>
</reference>
<keyword evidence="10 20" id="KW-0430">Lectin</keyword>
<dbReference type="InterPro" id="IPR001173">
    <property type="entry name" value="Glyco_trans_2-like"/>
</dbReference>
<comment type="caution">
    <text evidence="22">The sequence shown here is derived from an EMBL/GenBank/DDBJ whole genome shotgun (WGS) entry which is preliminary data.</text>
</comment>
<evidence type="ECO:0000256" key="15">
    <source>
        <dbReference type="ARBA" id="ARBA00023157"/>
    </source>
</evidence>
<dbReference type="FunFam" id="3.90.550.10:FF:000029">
    <property type="entry name" value="Polypeptide N-acetylgalactosaminyltransferase"/>
    <property type="match status" value="1"/>
</dbReference>
<evidence type="ECO:0000256" key="19">
    <source>
        <dbReference type="ARBA" id="ARBA00052209"/>
    </source>
</evidence>
<evidence type="ECO:0000256" key="5">
    <source>
        <dbReference type="ARBA" id="ARBA00012644"/>
    </source>
</evidence>
<comment type="pathway">
    <text evidence="3 20">Protein modification; protein glycosylation.</text>
</comment>
<dbReference type="PROSITE" id="PS50231">
    <property type="entry name" value="RICIN_B_LECTIN"/>
    <property type="match status" value="1"/>
</dbReference>
<keyword evidence="23" id="KW-1185">Reference proteome</keyword>
<comment type="catalytic activity">
    <reaction evidence="18">
        <text>L-threonyl-[protein] + UDP-N-acetyl-alpha-D-galactosamine = a 3-O-[N-acetyl-alpha-D-galactosaminyl]-L-threonyl-[protein] + UDP + H(+)</text>
        <dbReference type="Rhea" id="RHEA:52424"/>
        <dbReference type="Rhea" id="RHEA-COMP:11060"/>
        <dbReference type="Rhea" id="RHEA-COMP:11689"/>
        <dbReference type="ChEBI" id="CHEBI:15378"/>
        <dbReference type="ChEBI" id="CHEBI:30013"/>
        <dbReference type="ChEBI" id="CHEBI:58223"/>
        <dbReference type="ChEBI" id="CHEBI:67138"/>
        <dbReference type="ChEBI" id="CHEBI:87075"/>
        <dbReference type="EC" id="2.4.1.41"/>
    </reaction>
</comment>
<dbReference type="AlphaFoldDB" id="A0AAV2I1R0"/>
<evidence type="ECO:0000256" key="8">
    <source>
        <dbReference type="ARBA" id="ARBA00022692"/>
    </source>
</evidence>
<keyword evidence="15 20" id="KW-1015">Disulfide bond</keyword>
<evidence type="ECO:0000313" key="22">
    <source>
        <dbReference type="EMBL" id="CAL1539770.1"/>
    </source>
</evidence>
<dbReference type="InterPro" id="IPR035992">
    <property type="entry name" value="Ricin_B-like_lectins"/>
</dbReference>
<dbReference type="Gene3D" id="2.80.10.50">
    <property type="match status" value="1"/>
</dbReference>
<comment type="caution">
    <text evidence="20">Lacks conserved residue(s) required for the propagation of feature annotation.</text>
</comment>
<dbReference type="GO" id="GO:0030246">
    <property type="term" value="F:carbohydrate binding"/>
    <property type="evidence" value="ECO:0007669"/>
    <property type="project" value="UniProtKB-KW"/>
</dbReference>
<keyword evidence="8 20" id="KW-0812">Transmembrane</keyword>
<evidence type="ECO:0000256" key="11">
    <source>
        <dbReference type="ARBA" id="ARBA00022968"/>
    </source>
</evidence>
<comment type="cofactor">
    <cofactor evidence="1 20">
        <name>Mn(2+)</name>
        <dbReference type="ChEBI" id="CHEBI:29035"/>
    </cofactor>
</comment>
<comment type="subcellular location">
    <subcellularLocation>
        <location evidence="2 20">Golgi apparatus membrane</location>
        <topology evidence="2 20">Single-pass type II membrane protein</topology>
    </subcellularLocation>
</comment>
<evidence type="ECO:0000256" key="3">
    <source>
        <dbReference type="ARBA" id="ARBA00004922"/>
    </source>
</evidence>